<dbReference type="InParanoid" id="K1WMD1"/>
<dbReference type="EMBL" id="JH921432">
    <property type="protein sequence ID" value="EKD18865.1"/>
    <property type="molecule type" value="Genomic_DNA"/>
</dbReference>
<keyword evidence="3" id="KW-1133">Transmembrane helix</keyword>
<keyword evidence="3" id="KW-0812">Transmembrane</keyword>
<evidence type="ECO:0000313" key="4">
    <source>
        <dbReference type="EMBL" id="EKD18865.1"/>
    </source>
</evidence>
<protein>
    <submittedName>
        <fullName evidence="4">Uncharacterized protein</fullName>
    </submittedName>
</protein>
<dbReference type="KEGG" id="mbe:MBM_03107"/>
<dbReference type="HOGENOM" id="CLU_354136_0_0_1"/>
<keyword evidence="3" id="KW-0472">Membrane</keyword>
<gene>
    <name evidence="4" type="ORF">MBM_03107</name>
</gene>
<feature type="region of interest" description="Disordered" evidence="2">
    <location>
        <begin position="269"/>
        <end position="304"/>
    </location>
</feature>
<organism evidence="4 5">
    <name type="scientific">Marssonina brunnea f. sp. multigermtubi (strain MB_m1)</name>
    <name type="common">Marssonina leaf spot fungus</name>
    <dbReference type="NCBI Taxonomy" id="1072389"/>
    <lineage>
        <taxon>Eukaryota</taxon>
        <taxon>Fungi</taxon>
        <taxon>Dikarya</taxon>
        <taxon>Ascomycota</taxon>
        <taxon>Pezizomycotina</taxon>
        <taxon>Leotiomycetes</taxon>
        <taxon>Helotiales</taxon>
        <taxon>Drepanopezizaceae</taxon>
        <taxon>Drepanopeziza</taxon>
    </lineage>
</organism>
<accession>K1WMD1</accession>
<dbReference type="OrthoDB" id="10425708at2759"/>
<feature type="transmembrane region" description="Helical" evidence="3">
    <location>
        <begin position="692"/>
        <end position="715"/>
    </location>
</feature>
<proteinExistence type="predicted"/>
<evidence type="ECO:0000313" key="5">
    <source>
        <dbReference type="Proteomes" id="UP000006753"/>
    </source>
</evidence>
<dbReference type="AlphaFoldDB" id="K1WMD1"/>
<feature type="region of interest" description="Disordered" evidence="2">
    <location>
        <begin position="326"/>
        <end position="382"/>
    </location>
</feature>
<feature type="coiled-coil region" evidence="1">
    <location>
        <begin position="428"/>
        <end position="506"/>
    </location>
</feature>
<dbReference type="Proteomes" id="UP000006753">
    <property type="component" value="Unassembled WGS sequence"/>
</dbReference>
<keyword evidence="5" id="KW-1185">Reference proteome</keyword>
<evidence type="ECO:0000256" key="3">
    <source>
        <dbReference type="SAM" id="Phobius"/>
    </source>
</evidence>
<name>K1WMD1_MARBU</name>
<keyword evidence="1" id="KW-0175">Coiled coil</keyword>
<feature type="compositionally biased region" description="Low complexity" evidence="2">
    <location>
        <begin position="274"/>
        <end position="304"/>
    </location>
</feature>
<evidence type="ECO:0000256" key="1">
    <source>
        <dbReference type="SAM" id="Coils"/>
    </source>
</evidence>
<reference evidence="4 5" key="1">
    <citation type="journal article" date="2012" name="BMC Genomics">
        <title>Sequencing the genome of Marssonina brunnea reveals fungus-poplar co-evolution.</title>
        <authorList>
            <person name="Zhu S."/>
            <person name="Cao Y.-Z."/>
            <person name="Jiang C."/>
            <person name="Tan B.-Y."/>
            <person name="Wang Z."/>
            <person name="Feng S."/>
            <person name="Zhang L."/>
            <person name="Su X.-H."/>
            <person name="Brejova B."/>
            <person name="Vinar T."/>
            <person name="Xu M."/>
            <person name="Wang M.-X."/>
            <person name="Zhang S.-G."/>
            <person name="Huang M.-R."/>
            <person name="Wu R."/>
            <person name="Zhou Y."/>
        </authorList>
    </citation>
    <scope>NUCLEOTIDE SEQUENCE [LARGE SCALE GENOMIC DNA]</scope>
    <source>
        <strain evidence="4 5">MB_m1</strain>
    </source>
</reference>
<evidence type="ECO:0000256" key="2">
    <source>
        <dbReference type="SAM" id="MobiDB-lite"/>
    </source>
</evidence>
<sequence length="793" mass="81099">MSYSAESIATAWANAEIAAAAAAGAPAPAAAAVAPAAAQADLASSSAADSADADDDFGWTDDALDDLEAEVDSLIPPPQTSAPGGGFAFGAGMGFDFGFGSAAPGAATVPSVAEPRGLAQVQPAAPAATPFAFTFGEAGPGMAGMPAVKSRGLTQVRPSVSAAPSFTFGGGMGSNFGFAAGMAGSSVVSPQGLTQVQPAAAAAPSLAPGGGMSSSSGSAFGMAGSSVVKPQGLTQVQPAAAAATSPVSGGGVLSRFSPPMLRKKEVRFGVPGTSDASPSSAFGSRSSGQKSPQRQVASSLQPQAASSASTAAPVFAAPAAAPVPSVASPVAQQTSGGSQDAATNGQSGTPLGSGPENVSSTSSSCVAPATTAKVAKRHSRATKRVVRREKEALARASVQVLRLKEHLKEQRVASEEARGWRDVAGGLREALERQEREHAEGMRKLEEQHAKSIAEELARVEEKHAKSIAVEVKRAEEMGKKHAKSIAEESRRAEALGEEVQMLKGQLEAAMAGNAGKLQEGLMAKAFRRAQDAVASKSKTVLEQAERIASYERQLKDAIGALDAAGISNGVISPSDYIRESAAAMIDQDKVIVLLDAERKALRAGLEESEGRVKSLEYGKRALQGTLDIADGEKTEALAHTKVLEAKLEKAETRAAFSLPGSFPSECFCGGQQDQVADEEVTPSDGETSDSVIFHIPWAFVFLCIWLTFVSWVLFKPSGVDGSRLASTTVAGVSASCSVLVAATTSFVTSRYWALTPIDIVTGKAGLSIAESFVFAHVFGLSAAKSFNFALPD</sequence>
<feature type="compositionally biased region" description="Polar residues" evidence="2">
    <location>
        <begin position="334"/>
        <end position="365"/>
    </location>
</feature>